<keyword evidence="3" id="KW-1185">Reference proteome</keyword>
<gene>
    <name evidence="2" type="ORF">NP603_16610</name>
</gene>
<evidence type="ECO:0000313" key="3">
    <source>
        <dbReference type="Proteomes" id="UP001524569"/>
    </source>
</evidence>
<reference evidence="2 3" key="1">
    <citation type="submission" date="2022-07" db="EMBL/GenBank/DDBJ databases">
        <title>Methylomonas rivi sp. nov., Methylomonas rosea sp. nov., Methylomonas aureus sp. nov. and Methylomonas subterranea sp. nov., four novel methanotrophs isolated from a freshwater creek and the deep terrestrial subsurface.</title>
        <authorList>
            <person name="Abin C."/>
            <person name="Sankaranarayanan K."/>
            <person name="Garner C."/>
            <person name="Sindelar R."/>
            <person name="Kotary K."/>
            <person name="Garner R."/>
            <person name="Barclay S."/>
            <person name="Lawson P."/>
            <person name="Krumholz L."/>
        </authorList>
    </citation>
    <scope>NUCLEOTIDE SEQUENCE [LARGE SCALE GENOMIC DNA]</scope>
    <source>
        <strain evidence="2 3">SURF-1</strain>
    </source>
</reference>
<keyword evidence="1" id="KW-1133">Transmembrane helix</keyword>
<sequence>MTNVQKDILNGLAFITGIVGFLSGEFIISSLLFATTTFASNININRKNQKD</sequence>
<comment type="caution">
    <text evidence="2">The sequence shown here is derived from an EMBL/GenBank/DDBJ whole genome shotgun (WGS) entry which is preliminary data.</text>
</comment>
<feature type="transmembrane region" description="Helical" evidence="1">
    <location>
        <begin position="12"/>
        <end position="39"/>
    </location>
</feature>
<protein>
    <submittedName>
        <fullName evidence="2">Uncharacterized protein</fullName>
    </submittedName>
</protein>
<dbReference type="RefSeq" id="WP_172680373.1">
    <property type="nucleotide sequence ID" value="NZ_JANIBM010000028.1"/>
</dbReference>
<dbReference type="EMBL" id="JANIBM010000028">
    <property type="protein sequence ID" value="MCQ8182746.1"/>
    <property type="molecule type" value="Genomic_DNA"/>
</dbReference>
<organism evidence="2 3">
    <name type="scientific">Methylomonas aurea</name>
    <dbReference type="NCBI Taxonomy" id="2952224"/>
    <lineage>
        <taxon>Bacteria</taxon>
        <taxon>Pseudomonadati</taxon>
        <taxon>Pseudomonadota</taxon>
        <taxon>Gammaproteobacteria</taxon>
        <taxon>Methylococcales</taxon>
        <taxon>Methylococcaceae</taxon>
        <taxon>Methylomonas</taxon>
    </lineage>
</organism>
<keyword evidence="1" id="KW-0472">Membrane</keyword>
<accession>A0ABT1UKI5</accession>
<dbReference type="Proteomes" id="UP001524569">
    <property type="component" value="Unassembled WGS sequence"/>
</dbReference>
<evidence type="ECO:0000256" key="1">
    <source>
        <dbReference type="SAM" id="Phobius"/>
    </source>
</evidence>
<evidence type="ECO:0000313" key="2">
    <source>
        <dbReference type="EMBL" id="MCQ8182746.1"/>
    </source>
</evidence>
<name>A0ABT1UKI5_9GAMM</name>
<proteinExistence type="predicted"/>
<keyword evidence="1" id="KW-0812">Transmembrane</keyword>